<evidence type="ECO:0000259" key="1">
    <source>
        <dbReference type="PROSITE" id="PS51186"/>
    </source>
</evidence>
<dbReference type="InterPro" id="IPR016181">
    <property type="entry name" value="Acyl_CoA_acyltransferase"/>
</dbReference>
<proteinExistence type="predicted"/>
<reference evidence="2" key="1">
    <citation type="submission" date="2024-05" db="EMBL/GenBank/DDBJ databases">
        <authorList>
            <person name="Kim S."/>
            <person name="Heo J."/>
            <person name="Choi H."/>
            <person name="Choi Y."/>
            <person name="Kwon S.-W."/>
            <person name="Kim Y."/>
        </authorList>
    </citation>
    <scope>NUCLEOTIDE SEQUENCE</scope>
    <source>
        <strain evidence="2">KACC 23697</strain>
    </source>
</reference>
<gene>
    <name evidence="2" type="ORF">ABEG20_19120</name>
</gene>
<dbReference type="Pfam" id="PF00583">
    <property type="entry name" value="Acetyltransf_1"/>
    <property type="match status" value="1"/>
</dbReference>
<dbReference type="EMBL" id="CP157485">
    <property type="protein sequence ID" value="XBO47404.1"/>
    <property type="molecule type" value="Genomic_DNA"/>
</dbReference>
<dbReference type="Gene3D" id="3.40.630.30">
    <property type="match status" value="1"/>
</dbReference>
<evidence type="ECO:0000313" key="2">
    <source>
        <dbReference type="EMBL" id="XBO47404.1"/>
    </source>
</evidence>
<dbReference type="AlphaFoldDB" id="A0AAU7K528"/>
<dbReference type="PROSITE" id="PS51186">
    <property type="entry name" value="GNAT"/>
    <property type="match status" value="1"/>
</dbReference>
<dbReference type="RefSeq" id="WP_406824841.1">
    <property type="nucleotide sequence ID" value="NZ_CP157485.1"/>
</dbReference>
<sequence>MTIYTVNKDNFEQVLPLIAAYQRFYKAEPNLDNNRAFFSQFLDDHSRGILFIMIDENGQAIGFSTLYFSFSSVSASGLCVLNDLYVIPGVSFSSIRSVGNKLVLHSFNYAIQNGYHKVCGTTDESNHTAQRLYNSFLERYKQYHVTKSTLYEYCAVATTKSIL</sequence>
<name>A0AAU7K528_9SPHI</name>
<dbReference type="InterPro" id="IPR000182">
    <property type="entry name" value="GNAT_dom"/>
</dbReference>
<dbReference type="GO" id="GO:0016747">
    <property type="term" value="F:acyltransferase activity, transferring groups other than amino-acyl groups"/>
    <property type="evidence" value="ECO:0007669"/>
    <property type="project" value="InterPro"/>
</dbReference>
<feature type="domain" description="N-acetyltransferase" evidence="1">
    <location>
        <begin position="1"/>
        <end position="157"/>
    </location>
</feature>
<protein>
    <submittedName>
        <fullName evidence="2">GNAT family N-acetyltransferase</fullName>
    </submittedName>
</protein>
<accession>A0AAU7K528</accession>
<dbReference type="SUPFAM" id="SSF55729">
    <property type="entry name" value="Acyl-CoA N-acyltransferases (Nat)"/>
    <property type="match status" value="1"/>
</dbReference>
<organism evidence="2">
    <name type="scientific">Pedobacter sp. KACC 23697</name>
    <dbReference type="NCBI Taxonomy" id="3149230"/>
    <lineage>
        <taxon>Bacteria</taxon>
        <taxon>Pseudomonadati</taxon>
        <taxon>Bacteroidota</taxon>
        <taxon>Sphingobacteriia</taxon>
        <taxon>Sphingobacteriales</taxon>
        <taxon>Sphingobacteriaceae</taxon>
        <taxon>Pedobacter</taxon>
    </lineage>
</organism>